<dbReference type="SMART" id="SM00460">
    <property type="entry name" value="TGc"/>
    <property type="match status" value="1"/>
</dbReference>
<evidence type="ECO:0000313" key="3">
    <source>
        <dbReference type="EMBL" id="NEW07931.1"/>
    </source>
</evidence>
<evidence type="ECO:0000259" key="2">
    <source>
        <dbReference type="SMART" id="SM00460"/>
    </source>
</evidence>
<gene>
    <name evidence="3" type="ORF">GK047_18180</name>
</gene>
<accession>A0A6G4A280</accession>
<reference evidence="3" key="1">
    <citation type="submission" date="2020-02" db="EMBL/GenBank/DDBJ databases">
        <authorList>
            <person name="Shen X.-R."/>
            <person name="Zhang Y.-X."/>
        </authorList>
    </citation>
    <scope>NUCLEOTIDE SEQUENCE</scope>
    <source>
        <strain evidence="3">SYP-B3998</strain>
    </source>
</reference>
<dbReference type="AlphaFoldDB" id="A0A6G4A280"/>
<feature type="domain" description="Transglutaminase-like" evidence="2">
    <location>
        <begin position="168"/>
        <end position="224"/>
    </location>
</feature>
<dbReference type="InterPro" id="IPR002931">
    <property type="entry name" value="Transglutaminase-like"/>
</dbReference>
<dbReference type="InterPro" id="IPR038765">
    <property type="entry name" value="Papain-like_cys_pep_sf"/>
</dbReference>
<comment type="caution">
    <text evidence="3">The sequence shown here is derived from an EMBL/GenBank/DDBJ whole genome shotgun (WGS) entry which is preliminary data.</text>
</comment>
<feature type="signal peptide" evidence="1">
    <location>
        <begin position="1"/>
        <end position="31"/>
    </location>
</feature>
<dbReference type="RefSeq" id="WP_163949828.1">
    <property type="nucleotide sequence ID" value="NZ_JAAIKC010000007.1"/>
</dbReference>
<dbReference type="PANTHER" id="PTHR46333:SF2">
    <property type="entry name" value="CYTOKINESIS PROTEIN 3"/>
    <property type="match status" value="1"/>
</dbReference>
<evidence type="ECO:0000256" key="1">
    <source>
        <dbReference type="SAM" id="SignalP"/>
    </source>
</evidence>
<dbReference type="Gene3D" id="3.10.620.30">
    <property type="match status" value="1"/>
</dbReference>
<organism evidence="3">
    <name type="scientific">Paenibacillus sp. SYP-B3998</name>
    <dbReference type="NCBI Taxonomy" id="2678564"/>
    <lineage>
        <taxon>Bacteria</taxon>
        <taxon>Bacillati</taxon>
        <taxon>Bacillota</taxon>
        <taxon>Bacilli</taxon>
        <taxon>Bacillales</taxon>
        <taxon>Paenibacillaceae</taxon>
        <taxon>Paenibacillus</taxon>
    </lineage>
</organism>
<dbReference type="Pfam" id="PF01841">
    <property type="entry name" value="Transglut_core"/>
    <property type="match status" value="1"/>
</dbReference>
<dbReference type="GO" id="GO:0005737">
    <property type="term" value="C:cytoplasm"/>
    <property type="evidence" value="ECO:0007669"/>
    <property type="project" value="TreeGrafter"/>
</dbReference>
<keyword evidence="1" id="KW-0732">Signal</keyword>
<sequence>MKKWAKHLLIFSTMLGTFSATTALIPSSVFAAAGTTVQDQLQKDITQALTNRLDSYQLTYSGTSASLKTDLNNALNAALNTNDYLHYIVKSYSYSANIQGSTATVSLKFTYWETLSQTTEVQKRVKQILDDILTTGMNEHQKEKAIHDWIVGHVAYDTKLISHSAYDALTKGKTVCQGYALLTYEMMKQAGIPVKIVEGSSRGQSHAWNLVQIGGKWYQLDCTWDDPVPDVAGRVLYNYYNITDAQLRVDHTWKASTAYPTATTAYNETLTSLATTDTANATFYNKLYQSMGYSYLSEANTATNVQTLTNKLRAAIDNRQQSLTLRYTNGTTVTADLKKAFATQKGITSYSYTQEAFTRTTTNDKLLTVNFNYSGNNGKQ</sequence>
<dbReference type="SUPFAM" id="SSF54001">
    <property type="entry name" value="Cysteine proteinases"/>
    <property type="match status" value="1"/>
</dbReference>
<protein>
    <submittedName>
        <fullName evidence="3">Transglutaminase</fullName>
    </submittedName>
</protein>
<feature type="chain" id="PRO_5026278163" evidence="1">
    <location>
        <begin position="32"/>
        <end position="380"/>
    </location>
</feature>
<dbReference type="EMBL" id="JAAIKC010000007">
    <property type="protein sequence ID" value="NEW07931.1"/>
    <property type="molecule type" value="Genomic_DNA"/>
</dbReference>
<dbReference type="PANTHER" id="PTHR46333">
    <property type="entry name" value="CYTOKINESIS PROTEIN 3"/>
    <property type="match status" value="1"/>
</dbReference>
<proteinExistence type="predicted"/>
<name>A0A6G4A280_9BACL</name>
<dbReference type="InterPro" id="IPR052557">
    <property type="entry name" value="CAP/Cytokinesis_protein"/>
</dbReference>